<evidence type="ECO:0000313" key="7">
    <source>
        <dbReference type="Proteomes" id="UP000784294"/>
    </source>
</evidence>
<proteinExistence type="inferred from homology"/>
<dbReference type="InterPro" id="IPR037103">
    <property type="entry name" value="Tubulin/FtsZ-like_C"/>
</dbReference>
<dbReference type="Gene3D" id="3.30.1330.20">
    <property type="entry name" value="Tubulin/FtsZ, C-terminal domain"/>
    <property type="match status" value="1"/>
</dbReference>
<dbReference type="SUPFAM" id="SSF55307">
    <property type="entry name" value="Tubulin C-terminal domain-like"/>
    <property type="match status" value="1"/>
</dbReference>
<evidence type="ECO:0000259" key="5">
    <source>
        <dbReference type="Pfam" id="PF03953"/>
    </source>
</evidence>
<feature type="domain" description="Tubulin/FtsZ 2-layer sandwich" evidence="5">
    <location>
        <begin position="2"/>
        <end position="68"/>
    </location>
</feature>
<dbReference type="InterPro" id="IPR018316">
    <property type="entry name" value="Tubulin/FtsZ_2-layer-sand-dom"/>
</dbReference>
<gene>
    <name evidence="6" type="ORF">PXEA_LOCUS30892</name>
</gene>
<keyword evidence="7" id="KW-1185">Reference proteome</keyword>
<dbReference type="Proteomes" id="UP000784294">
    <property type="component" value="Unassembled WGS sequence"/>
</dbReference>
<evidence type="ECO:0000313" key="6">
    <source>
        <dbReference type="EMBL" id="VEL37452.1"/>
    </source>
</evidence>
<dbReference type="GO" id="GO:0005525">
    <property type="term" value="F:GTP binding"/>
    <property type="evidence" value="ECO:0007669"/>
    <property type="project" value="UniProtKB-KW"/>
</dbReference>
<accession>A0A448XIG6</accession>
<dbReference type="AlphaFoldDB" id="A0A448XIG6"/>
<evidence type="ECO:0000256" key="1">
    <source>
        <dbReference type="ARBA" id="ARBA00009636"/>
    </source>
</evidence>
<sequence>MVHELTNSVFAPDNQLMLGNPDKMQFLACALLCRGDISVRDIRNAVIRLKSKRQINMVDWCPTGFKASYDIHKILPGFRDKDIIWLIEMINL</sequence>
<evidence type="ECO:0000256" key="2">
    <source>
        <dbReference type="ARBA" id="ARBA00022701"/>
    </source>
</evidence>
<dbReference type="GO" id="GO:0007017">
    <property type="term" value="P:microtubule-based process"/>
    <property type="evidence" value="ECO:0007669"/>
    <property type="project" value="InterPro"/>
</dbReference>
<keyword evidence="4" id="KW-0342">GTP-binding</keyword>
<dbReference type="Pfam" id="PF03953">
    <property type="entry name" value="Tubulin_C"/>
    <property type="match status" value="1"/>
</dbReference>
<dbReference type="SMR" id="A0A448XIG6"/>
<evidence type="ECO:0000256" key="3">
    <source>
        <dbReference type="ARBA" id="ARBA00022741"/>
    </source>
</evidence>
<keyword evidence="3" id="KW-0547">Nucleotide-binding</keyword>
<evidence type="ECO:0000256" key="4">
    <source>
        <dbReference type="ARBA" id="ARBA00023134"/>
    </source>
</evidence>
<dbReference type="OrthoDB" id="6257981at2759"/>
<keyword evidence="2" id="KW-0493">Microtubule</keyword>
<dbReference type="InterPro" id="IPR000217">
    <property type="entry name" value="Tubulin"/>
</dbReference>
<comment type="similarity">
    <text evidence="1">Belongs to the tubulin family.</text>
</comment>
<comment type="caution">
    <text evidence="6">The sequence shown here is derived from an EMBL/GenBank/DDBJ whole genome shotgun (WGS) entry which is preliminary data.</text>
</comment>
<dbReference type="InterPro" id="IPR008280">
    <property type="entry name" value="Tub_FtsZ_C"/>
</dbReference>
<dbReference type="EMBL" id="CAAALY010255032">
    <property type="protein sequence ID" value="VEL37452.1"/>
    <property type="molecule type" value="Genomic_DNA"/>
</dbReference>
<reference evidence="6" key="1">
    <citation type="submission" date="2018-11" db="EMBL/GenBank/DDBJ databases">
        <authorList>
            <consortium name="Pathogen Informatics"/>
        </authorList>
    </citation>
    <scope>NUCLEOTIDE SEQUENCE</scope>
</reference>
<organism evidence="6 7">
    <name type="scientific">Protopolystoma xenopodis</name>
    <dbReference type="NCBI Taxonomy" id="117903"/>
    <lineage>
        <taxon>Eukaryota</taxon>
        <taxon>Metazoa</taxon>
        <taxon>Spiralia</taxon>
        <taxon>Lophotrochozoa</taxon>
        <taxon>Platyhelminthes</taxon>
        <taxon>Monogenea</taxon>
        <taxon>Polyopisthocotylea</taxon>
        <taxon>Polystomatidea</taxon>
        <taxon>Polystomatidae</taxon>
        <taxon>Protopolystoma</taxon>
    </lineage>
</organism>
<name>A0A448XIG6_9PLAT</name>
<dbReference type="GO" id="GO:0005874">
    <property type="term" value="C:microtubule"/>
    <property type="evidence" value="ECO:0007669"/>
    <property type="project" value="UniProtKB-KW"/>
</dbReference>
<dbReference type="PANTHER" id="PTHR11588">
    <property type="entry name" value="TUBULIN"/>
    <property type="match status" value="1"/>
</dbReference>
<protein>
    <recommendedName>
        <fullName evidence="5">Tubulin/FtsZ 2-layer sandwich domain-containing protein</fullName>
    </recommendedName>
</protein>